<accession>A0A507CZQ2</accession>
<protein>
    <recommendedName>
        <fullName evidence="2">Cas12f1-like TNB domain-containing protein</fullName>
    </recommendedName>
</protein>
<dbReference type="EMBL" id="QEAM01000174">
    <property type="protein sequence ID" value="TPX44626.1"/>
    <property type="molecule type" value="Genomic_DNA"/>
</dbReference>
<feature type="domain" description="Cas12f1-like TNB" evidence="2">
    <location>
        <begin position="35"/>
        <end position="96"/>
    </location>
</feature>
<keyword evidence="1" id="KW-0238">DNA-binding</keyword>
<dbReference type="Proteomes" id="UP000320475">
    <property type="component" value="Unassembled WGS sequence"/>
</dbReference>
<evidence type="ECO:0000313" key="4">
    <source>
        <dbReference type="Proteomes" id="UP000320475"/>
    </source>
</evidence>
<dbReference type="AlphaFoldDB" id="A0A507CZQ2"/>
<evidence type="ECO:0000256" key="1">
    <source>
        <dbReference type="ARBA" id="ARBA00023125"/>
    </source>
</evidence>
<name>A0A507CZQ2_9FUNG</name>
<dbReference type="VEuPathDB" id="FungiDB:SeMB42_g04006"/>
<organism evidence="3 4">
    <name type="scientific">Synchytrium endobioticum</name>
    <dbReference type="NCBI Taxonomy" id="286115"/>
    <lineage>
        <taxon>Eukaryota</taxon>
        <taxon>Fungi</taxon>
        <taxon>Fungi incertae sedis</taxon>
        <taxon>Chytridiomycota</taxon>
        <taxon>Chytridiomycota incertae sedis</taxon>
        <taxon>Chytridiomycetes</taxon>
        <taxon>Synchytriales</taxon>
        <taxon>Synchytriaceae</taxon>
        <taxon>Synchytrium</taxon>
    </lineage>
</organism>
<reference evidence="3 4" key="1">
    <citation type="journal article" date="2019" name="Sci. Rep.">
        <title>Comparative genomics of chytrid fungi reveal insights into the obligate biotrophic and pathogenic lifestyle of Synchytrium endobioticum.</title>
        <authorList>
            <person name="van de Vossenberg B.T.L.H."/>
            <person name="Warris S."/>
            <person name="Nguyen H.D.T."/>
            <person name="van Gent-Pelzer M.P.E."/>
            <person name="Joly D.L."/>
            <person name="van de Geest H.C."/>
            <person name="Bonants P.J.M."/>
            <person name="Smith D.S."/>
            <person name="Levesque C.A."/>
            <person name="van der Lee T.A.J."/>
        </authorList>
    </citation>
    <scope>NUCLEOTIDE SEQUENCE [LARGE SCALE GENOMIC DNA]</scope>
    <source>
        <strain evidence="3 4">LEV6574</strain>
    </source>
</reference>
<dbReference type="InterPro" id="IPR010095">
    <property type="entry name" value="Cas12f1-like_TNB"/>
</dbReference>
<dbReference type="GO" id="GO:0003677">
    <property type="term" value="F:DNA binding"/>
    <property type="evidence" value="ECO:0007669"/>
    <property type="project" value="UniProtKB-KW"/>
</dbReference>
<proteinExistence type="predicted"/>
<dbReference type="OrthoDB" id="2431340at2759"/>
<gene>
    <name evidence="3" type="ORF">SeLEV6574_g04391</name>
</gene>
<evidence type="ECO:0000313" key="3">
    <source>
        <dbReference type="EMBL" id="TPX44626.1"/>
    </source>
</evidence>
<evidence type="ECO:0000259" key="2">
    <source>
        <dbReference type="Pfam" id="PF07282"/>
    </source>
</evidence>
<comment type="caution">
    <text evidence="3">The sequence shown here is derived from an EMBL/GenBank/DDBJ whole genome shotgun (WGS) entry which is preliminary data.</text>
</comment>
<sequence>MVDESMGHKLSSDKKVIEAIGMGDFSSAKSRHVIFIRHLIRKLRPLRYTIKRVNEYYTSKKCPCCEELVEMQARRRSYCRHCNKWYHRDVMAADNIVSIVGVPGQGVHDERLAYLKPPSKNKNTPVKRKADEGGYIPGWAEQEWKDSLGGVKNRETMTFVSEINSMMQVP</sequence>
<dbReference type="Pfam" id="PF07282">
    <property type="entry name" value="Cas12f1-like_TNB"/>
    <property type="match status" value="1"/>
</dbReference>